<keyword evidence="2" id="KW-1185">Reference proteome</keyword>
<protein>
    <submittedName>
        <fullName evidence="1">Uncharacterized protein</fullName>
    </submittedName>
</protein>
<proteinExistence type="predicted"/>
<dbReference type="EMBL" id="CP109083">
    <property type="protein sequence ID" value="WSB10915.1"/>
    <property type="molecule type" value="Genomic_DNA"/>
</dbReference>
<name>A0ABZ1F3C5_9ACTN</name>
<evidence type="ECO:0000313" key="1">
    <source>
        <dbReference type="EMBL" id="WSB10915.1"/>
    </source>
</evidence>
<organism evidence="1 2">
    <name type="scientific">Streptomyces cyaneofuscatus</name>
    <dbReference type="NCBI Taxonomy" id="66883"/>
    <lineage>
        <taxon>Bacteria</taxon>
        <taxon>Bacillati</taxon>
        <taxon>Actinomycetota</taxon>
        <taxon>Actinomycetes</taxon>
        <taxon>Kitasatosporales</taxon>
        <taxon>Streptomycetaceae</taxon>
        <taxon>Streptomyces</taxon>
    </lineage>
</organism>
<reference evidence="1 2" key="1">
    <citation type="submission" date="2022-10" db="EMBL/GenBank/DDBJ databases">
        <title>The complete genomes of actinobacterial strains from the NBC collection.</title>
        <authorList>
            <person name="Joergensen T.S."/>
            <person name="Alvarez Arevalo M."/>
            <person name="Sterndorff E.B."/>
            <person name="Faurdal D."/>
            <person name="Vuksanovic O."/>
            <person name="Mourched A.-S."/>
            <person name="Charusanti P."/>
            <person name="Shaw S."/>
            <person name="Blin K."/>
            <person name="Weber T."/>
        </authorList>
    </citation>
    <scope>NUCLEOTIDE SEQUENCE [LARGE SCALE GENOMIC DNA]</scope>
    <source>
        <strain evidence="1 2">NBC 01792</strain>
    </source>
</reference>
<dbReference type="Proteomes" id="UP001356428">
    <property type="component" value="Chromosome"/>
</dbReference>
<dbReference type="RefSeq" id="WP_326703077.1">
    <property type="nucleotide sequence ID" value="NZ_CP108861.1"/>
</dbReference>
<sequence length="68" mass="7902">MLRFLHRTMTTEEDAREVVRRLEAGMHGVRPRHLFRFMASRMLFAMSAKKLSGVVAGRLARPRYLTGK</sequence>
<accession>A0ABZ1F3C5</accession>
<gene>
    <name evidence="1" type="ORF">OG849_28550</name>
</gene>
<evidence type="ECO:0000313" key="2">
    <source>
        <dbReference type="Proteomes" id="UP001356428"/>
    </source>
</evidence>